<evidence type="ECO:0000256" key="9">
    <source>
        <dbReference type="ARBA" id="ARBA00023034"/>
    </source>
</evidence>
<keyword evidence="11 13" id="KW-0472">Membrane</keyword>
<evidence type="ECO:0000313" key="15">
    <source>
        <dbReference type="RefSeq" id="XP_032811647.1"/>
    </source>
</evidence>
<evidence type="ECO:0000256" key="11">
    <source>
        <dbReference type="ARBA" id="ARBA00023136"/>
    </source>
</evidence>
<dbReference type="GO" id="GO:0006629">
    <property type="term" value="P:lipid metabolic process"/>
    <property type="evidence" value="ECO:0007669"/>
    <property type="project" value="UniProtKB-KW"/>
</dbReference>
<evidence type="ECO:0000256" key="7">
    <source>
        <dbReference type="ARBA" id="ARBA00022968"/>
    </source>
</evidence>
<comment type="similarity">
    <text evidence="3 13">Belongs to the glycosyltransferase 31 family.</text>
</comment>
<keyword evidence="8 13" id="KW-1133">Transmembrane helix</keyword>
<keyword evidence="9 13" id="KW-0333">Golgi apparatus</keyword>
<keyword evidence="10" id="KW-0443">Lipid metabolism</keyword>
<keyword evidence="7 13" id="KW-0735">Signal-anchor</keyword>
<dbReference type="GO" id="GO:0030311">
    <property type="term" value="P:poly-N-acetyllactosamine biosynthetic process"/>
    <property type="evidence" value="ECO:0007669"/>
    <property type="project" value="TreeGrafter"/>
</dbReference>
<dbReference type="FunFam" id="3.90.550.50:FF:000001">
    <property type="entry name" value="Hexosyltransferase"/>
    <property type="match status" value="1"/>
</dbReference>
<evidence type="ECO:0000256" key="2">
    <source>
        <dbReference type="ARBA" id="ARBA00004922"/>
    </source>
</evidence>
<proteinExistence type="inferred from homology"/>
<evidence type="ECO:0000256" key="5">
    <source>
        <dbReference type="ARBA" id="ARBA00022679"/>
    </source>
</evidence>
<evidence type="ECO:0000313" key="14">
    <source>
        <dbReference type="Proteomes" id="UP001318040"/>
    </source>
</evidence>
<reference evidence="15" key="1">
    <citation type="submission" date="2025-08" db="UniProtKB">
        <authorList>
            <consortium name="RefSeq"/>
        </authorList>
    </citation>
    <scope>IDENTIFICATION</scope>
    <source>
        <tissue evidence="15">Sperm</tissue>
    </source>
</reference>
<dbReference type="RefSeq" id="XP_032811647.1">
    <property type="nucleotide sequence ID" value="XM_032955756.1"/>
</dbReference>
<comment type="subcellular location">
    <subcellularLocation>
        <location evidence="1 13">Golgi apparatus membrane</location>
        <topology evidence="1 13">Single-pass type II membrane protein</topology>
    </subcellularLocation>
</comment>
<dbReference type="AlphaFoldDB" id="A0AAJ7T5J8"/>
<organism evidence="14 15">
    <name type="scientific">Petromyzon marinus</name>
    <name type="common">Sea lamprey</name>
    <dbReference type="NCBI Taxonomy" id="7757"/>
    <lineage>
        <taxon>Eukaryota</taxon>
        <taxon>Metazoa</taxon>
        <taxon>Chordata</taxon>
        <taxon>Craniata</taxon>
        <taxon>Vertebrata</taxon>
        <taxon>Cyclostomata</taxon>
        <taxon>Hyperoartia</taxon>
        <taxon>Petromyzontiformes</taxon>
        <taxon>Petromyzontidae</taxon>
        <taxon>Petromyzon</taxon>
    </lineage>
</organism>
<sequence>MKIMIALNHVPALIAFTLVSLTLLILTYNILVDPTSHQLHPKLRALLLRAGAAQGHPSQAEAELPWLDSTGRGDPNTAFSGSNFYQHQQRHEQQQQQQLFPRLWDESSMSGAPSWDGRSLQCSPNATVAHAVEDFASLSQAVQDFLTHRHCRSFGLILQPDGSKCHSRPNVTLLLAIKSDARNLERRDVIRRTWGREGSVRGRPVRRVFLVGVPSGEAPERRVHLNALLQEESREHGDIVQWNFLDTFFNLTLKQLLFLDWLHERCAGARYVFDGDDDVFVNTPNLLERIAAEERAGRGDGHLYEGYVISNVGPIRAPSSKYFVPVQVHAGDSYPPYVGGGGILMAGRTALDIRRVAGQLAMLPIDDVFLGQCLAALGLAPTRHPAFRTAGISLPAPNRGAAKRAALVSSFHPCYYREVILVHRVEPFQTLIMWAALRDPRLRCGRP</sequence>
<dbReference type="GO" id="GO:0016758">
    <property type="term" value="F:hexosyltransferase activity"/>
    <property type="evidence" value="ECO:0007669"/>
    <property type="project" value="InterPro"/>
</dbReference>
<dbReference type="Pfam" id="PF01762">
    <property type="entry name" value="Galactosyl_T"/>
    <property type="match status" value="1"/>
</dbReference>
<evidence type="ECO:0000256" key="13">
    <source>
        <dbReference type="RuleBase" id="RU363063"/>
    </source>
</evidence>
<keyword evidence="6 13" id="KW-0812">Transmembrane</keyword>
<protein>
    <recommendedName>
        <fullName evidence="13">Hexosyltransferase</fullName>
        <ecNumber evidence="13">2.4.1.-</ecNumber>
    </recommendedName>
</protein>
<dbReference type="GO" id="GO:0000139">
    <property type="term" value="C:Golgi membrane"/>
    <property type="evidence" value="ECO:0007669"/>
    <property type="project" value="UniProtKB-SubCell"/>
</dbReference>
<evidence type="ECO:0000256" key="10">
    <source>
        <dbReference type="ARBA" id="ARBA00023098"/>
    </source>
</evidence>
<keyword evidence="4 13" id="KW-0328">Glycosyltransferase</keyword>
<evidence type="ECO:0000256" key="6">
    <source>
        <dbReference type="ARBA" id="ARBA00022692"/>
    </source>
</evidence>
<evidence type="ECO:0000256" key="8">
    <source>
        <dbReference type="ARBA" id="ARBA00022989"/>
    </source>
</evidence>
<accession>A0AAJ7T5J8</accession>
<keyword evidence="12" id="KW-0325">Glycoprotein</keyword>
<comment type="pathway">
    <text evidence="2">Protein modification; protein glycosylation.</text>
</comment>
<evidence type="ECO:0000256" key="12">
    <source>
        <dbReference type="ARBA" id="ARBA00023180"/>
    </source>
</evidence>
<evidence type="ECO:0000256" key="1">
    <source>
        <dbReference type="ARBA" id="ARBA00004323"/>
    </source>
</evidence>
<gene>
    <name evidence="15" type="primary">LOC116943159</name>
</gene>
<dbReference type="Proteomes" id="UP001318040">
    <property type="component" value="Chromosome 17"/>
</dbReference>
<dbReference type="InterPro" id="IPR002659">
    <property type="entry name" value="Glyco_trans_31"/>
</dbReference>
<evidence type="ECO:0000256" key="4">
    <source>
        <dbReference type="ARBA" id="ARBA00022676"/>
    </source>
</evidence>
<dbReference type="PANTHER" id="PTHR11214">
    <property type="entry name" value="BETA-1,3-N-ACETYLGLUCOSAMINYLTRANSFERASE"/>
    <property type="match status" value="1"/>
</dbReference>
<name>A0AAJ7T5J8_PETMA</name>
<dbReference type="Gene3D" id="3.90.550.50">
    <property type="match status" value="1"/>
</dbReference>
<dbReference type="EC" id="2.4.1.-" evidence="13"/>
<dbReference type="GO" id="GO:0006493">
    <property type="term" value="P:protein O-linked glycosylation"/>
    <property type="evidence" value="ECO:0007669"/>
    <property type="project" value="TreeGrafter"/>
</dbReference>
<dbReference type="GO" id="GO:0008194">
    <property type="term" value="F:UDP-glycosyltransferase activity"/>
    <property type="evidence" value="ECO:0007669"/>
    <property type="project" value="TreeGrafter"/>
</dbReference>
<dbReference type="KEGG" id="pmrn:116943159"/>
<feature type="transmembrane region" description="Helical" evidence="13">
    <location>
        <begin position="12"/>
        <end position="31"/>
    </location>
</feature>
<keyword evidence="5" id="KW-0808">Transferase</keyword>
<keyword evidence="14" id="KW-1185">Reference proteome</keyword>
<dbReference type="PANTHER" id="PTHR11214:SF23">
    <property type="entry name" value="N-ACETYLLACTOSAMINIDE BETA-1,3-N-ACETYLGLUCOSAMINYLTRANSFERASE 3"/>
    <property type="match status" value="1"/>
</dbReference>
<evidence type="ECO:0000256" key="3">
    <source>
        <dbReference type="ARBA" id="ARBA00008661"/>
    </source>
</evidence>